<keyword evidence="3" id="KW-0344">Guanine-nucleotide releasing factor</keyword>
<dbReference type="GO" id="GO:0006914">
    <property type="term" value="P:autophagy"/>
    <property type="evidence" value="ECO:0007669"/>
    <property type="project" value="UniProtKB-KW"/>
</dbReference>
<protein>
    <submittedName>
        <fullName evidence="7">Smith-Magenis syndrome chromosome region, candidate 8b</fullName>
    </submittedName>
</protein>
<dbReference type="GO" id="GO:0005737">
    <property type="term" value="C:cytoplasm"/>
    <property type="evidence" value="ECO:0007669"/>
    <property type="project" value="UniProtKB-SubCell"/>
</dbReference>
<evidence type="ECO:0000259" key="6">
    <source>
        <dbReference type="PROSITE" id="PS51834"/>
    </source>
</evidence>
<evidence type="ECO:0000256" key="1">
    <source>
        <dbReference type="ARBA" id="ARBA00004496"/>
    </source>
</evidence>
<accession>A0A8C2DQY5</accession>
<proteinExistence type="inferred from homology"/>
<keyword evidence="4" id="KW-0072">Autophagy</keyword>
<name>A0A8C2DQY5_CYPCA</name>
<dbReference type="PANTHER" id="PTHR31334">
    <property type="entry name" value="SMITH-MAGENIS SYNDROME REGION GENE 8 PROTEIN"/>
    <property type="match status" value="1"/>
</dbReference>
<dbReference type="Ensembl" id="ENSCCRT00020032391.1">
    <property type="protein sequence ID" value="ENSCCRP00020029594.1"/>
    <property type="gene ID" value="ENSCCRG00020013457.1"/>
</dbReference>
<keyword evidence="2" id="KW-0963">Cytoplasm</keyword>
<dbReference type="Proteomes" id="UP000694701">
    <property type="component" value="Unplaced"/>
</dbReference>
<evidence type="ECO:0000256" key="3">
    <source>
        <dbReference type="ARBA" id="ARBA00022658"/>
    </source>
</evidence>
<sequence length="506" mass="57650">MISSPDLVAFTKERDFSEIAKDPSALPEELSVPMYAYTGDTTPWSKMSGANFKKDFIILSEFSEQVGPKPLLTVPPETKAFGTFDLNHFSLRIMLVYYQTLLISLAGCSSLKLNFVEDSKVFLGDSGEGAFAYAHHLMLYDLEAQGFVRPLYLAYVSSDENKIIQQFQFLKLVCLKTGNRKNFANELEMFEKGNRSCITHDRDERFGEQREGKQDKGSCPMPLANKGEELPCVEKSIQQYKRLLKQVSYPSRHGQLAGPILINSTSSCRIDKTFRGDACHLYSQQLCRNHLRNLKSSNFLFEDPCDLEEEADLEEDYRLEKPVNIQSENPPFFLISSGDSIEVLGTEKSFRSQDSNIPSDTALQRPPPLSTTAALEGLRQGRIPTRRTSSENSIKVLSTNKSILPKELEYGTLINLLVEPRSHFKRGNTYFMFAQSVQSKLVTRAFLLTFSHGCHTPRKPGESTWTQYEFHRDDKKILNYLSELIKMHFMEVLPNLLRFSYTTNCF</sequence>
<dbReference type="AlphaFoldDB" id="A0A8C2DQY5"/>
<organism evidence="7 8">
    <name type="scientific">Cyprinus carpio</name>
    <name type="common">Common carp</name>
    <dbReference type="NCBI Taxonomy" id="7962"/>
    <lineage>
        <taxon>Eukaryota</taxon>
        <taxon>Metazoa</taxon>
        <taxon>Chordata</taxon>
        <taxon>Craniata</taxon>
        <taxon>Vertebrata</taxon>
        <taxon>Euteleostomi</taxon>
        <taxon>Actinopterygii</taxon>
        <taxon>Neopterygii</taxon>
        <taxon>Teleostei</taxon>
        <taxon>Ostariophysi</taxon>
        <taxon>Cypriniformes</taxon>
        <taxon>Cyprinidae</taxon>
        <taxon>Cyprininae</taxon>
        <taxon>Cyprinus</taxon>
    </lineage>
</organism>
<dbReference type="GO" id="GO:0005085">
    <property type="term" value="F:guanyl-nucleotide exchange factor activity"/>
    <property type="evidence" value="ECO:0007669"/>
    <property type="project" value="UniProtKB-KW"/>
</dbReference>
<dbReference type="PANTHER" id="PTHR31334:SF1">
    <property type="entry name" value="GUANINE NUCLEOTIDE EXCHANGE PROTEIN SMCR8"/>
    <property type="match status" value="1"/>
</dbReference>
<evidence type="ECO:0000313" key="7">
    <source>
        <dbReference type="Ensembl" id="ENSCCRP00020029594.1"/>
    </source>
</evidence>
<evidence type="ECO:0000256" key="2">
    <source>
        <dbReference type="ARBA" id="ARBA00022490"/>
    </source>
</evidence>
<dbReference type="GO" id="GO:0032045">
    <property type="term" value="C:guanyl-nucleotide exchange factor complex"/>
    <property type="evidence" value="ECO:0007669"/>
    <property type="project" value="TreeGrafter"/>
</dbReference>
<reference evidence="7" key="1">
    <citation type="submission" date="2025-08" db="UniProtKB">
        <authorList>
            <consortium name="Ensembl"/>
        </authorList>
    </citation>
    <scope>IDENTIFICATION</scope>
</reference>
<comment type="similarity">
    <text evidence="5">Belongs to the SMCR8 family.</text>
</comment>
<comment type="subcellular location">
    <subcellularLocation>
        <location evidence="1">Cytoplasm</location>
    </subcellularLocation>
</comment>
<dbReference type="InterPro" id="IPR037521">
    <property type="entry name" value="FLCN/SMCR8_DENN"/>
</dbReference>
<dbReference type="PROSITE" id="PS51834">
    <property type="entry name" value="DENN_FLCN_SMCR8"/>
    <property type="match status" value="1"/>
</dbReference>
<evidence type="ECO:0000256" key="5">
    <source>
        <dbReference type="ARBA" id="ARBA00038137"/>
    </source>
</evidence>
<evidence type="ECO:0000256" key="4">
    <source>
        <dbReference type="ARBA" id="ARBA00023006"/>
    </source>
</evidence>
<evidence type="ECO:0000313" key="8">
    <source>
        <dbReference type="Proteomes" id="UP000694701"/>
    </source>
</evidence>
<feature type="domain" description="UDENN FLCN/SMCR8-type" evidence="6">
    <location>
        <begin position="47"/>
        <end position="486"/>
    </location>
</feature>